<feature type="compositionally biased region" description="Basic and acidic residues" evidence="1">
    <location>
        <begin position="1146"/>
        <end position="1162"/>
    </location>
</feature>
<feature type="compositionally biased region" description="Basic and acidic residues" evidence="1">
    <location>
        <begin position="33"/>
        <end position="45"/>
    </location>
</feature>
<feature type="compositionally biased region" description="Low complexity" evidence="1">
    <location>
        <begin position="114"/>
        <end position="138"/>
    </location>
</feature>
<accession>A0ABR0C465</accession>
<feature type="region of interest" description="Disordered" evidence="1">
    <location>
        <begin position="1015"/>
        <end position="1036"/>
    </location>
</feature>
<proteinExistence type="predicted"/>
<feature type="region of interest" description="Disordered" evidence="1">
    <location>
        <begin position="804"/>
        <end position="852"/>
    </location>
</feature>
<evidence type="ECO:0000313" key="2">
    <source>
        <dbReference type="EMBL" id="KAK4091084.1"/>
    </source>
</evidence>
<dbReference type="EMBL" id="JAWRVI010000013">
    <property type="protein sequence ID" value="KAK4091084.1"/>
    <property type="molecule type" value="Genomic_DNA"/>
</dbReference>
<sequence length="1182" mass="126041">MPARTRSLRSSLQPPCSPPSPDPARRPSVPLRAEGEGARRLTETVRRRRLSRPPDGPWLMVQWSARVANLRTDEPSHESRPQSPGQGVLDLRRQRQESFTATDTVATRMEAGFLPSKPSKAASPSSRRSASPKLSPAPTIRLQIKPLQRLDRASPIDVAYLSFNQALYCTVLYSTAPRAHVCRVWPSLPDRVGARVSTNNRTGVFPRRTRPIATRRSGLRLAEDSGTQGGKGKSSLRAGGHTPEGMDDGRCAPVGDNVVVGSRPPCRKTPMAKQYKSISAKRVAQPAGWTMCHHQSPPERGIANLELCHARVPTLWASEPTGRVRVCLCRCRTGATRQRTPMIVRACIVQCSITQRPRRDGCEMQRLALWFSATSHGPADTWDADPAEEQRRGEHSARQRRKKRTSPAARLHAVRACSVGGAPTAAVELAHQRGKDQDTIAAPAASITSDEWAEGHDARSTGDAVTRPGCRDAAALGGGTTGAAKNTTIWPQAASARTGSDWSRTWGIAHMAANPPRERLGWLDEPNYSPRTPCFNVLREGGNGVESLENRIASSSSVPVIITACVNLRCVRWFAGWQAGRLAGHFPSQRVLLGAGAWQQRTRAGGLAGGGPGTVHARVRARMAEGGVRPVPAAATLEPSSTHVPPPPPPLSTQLVGRTPHMAHAKVVVEPQSGMARWMGIPGATRRSGLKLVRAHEGARSASAPCAHAHAHFAAVPRAAVPMPMLCPCRAHAMPVRCATALWLAMPPCRVAMLSMHATTTPPSAVRACIAPPHAPQLPHVAGVPSPPTSRALHPFIFASQPSLFSVNDDGRPQRRRETNGVVPLPSQRSPGHPARAACQPEGSPVKRTDTVLPVPTCPTTWRASLVGAHAPQRPAKHLPTSQLSEGAAPASRDYIVSMAIAGQAVPAKDTIEGKLASEVRPLQPPCRMATMPWLELTHSLGIDARSLGCESDTSSGWVTYWSELISCSPIHRGGGSLGDDNGGGGGVASAAANAMPRTSAVRCHGQCSLARPPGPGARISHPAAGTHAEKPSGQLATAPRGLCGTAWCTGVMRNGESPSSCAIIHAMPCHAVPCGVLPSRAPPGWEESRRDSDGHVLGISDMIRRHRHRNALHSLLSCLSRCMDQAMRGSSEYEYEVAPCPARQGGDDTAPHRTALHHDAGADGLPRTGRLPFPTASTSPI</sequence>
<keyword evidence="3" id="KW-1185">Reference proteome</keyword>
<feature type="compositionally biased region" description="Basic and acidic residues" evidence="1">
    <location>
        <begin position="809"/>
        <end position="819"/>
    </location>
</feature>
<comment type="caution">
    <text evidence="2">The sequence shown here is derived from an EMBL/GenBank/DDBJ whole genome shotgun (WGS) entry which is preliminary data.</text>
</comment>
<feature type="region of interest" description="Disordered" evidence="1">
    <location>
        <begin position="110"/>
        <end position="138"/>
    </location>
</feature>
<feature type="compositionally biased region" description="Basic and acidic residues" evidence="1">
    <location>
        <begin position="71"/>
        <end position="80"/>
    </location>
</feature>
<organism evidence="2 3">
    <name type="scientific">Purpureocillium lilacinum</name>
    <name type="common">Paecilomyces lilacinus</name>
    <dbReference type="NCBI Taxonomy" id="33203"/>
    <lineage>
        <taxon>Eukaryota</taxon>
        <taxon>Fungi</taxon>
        <taxon>Dikarya</taxon>
        <taxon>Ascomycota</taxon>
        <taxon>Pezizomycotina</taxon>
        <taxon>Sordariomycetes</taxon>
        <taxon>Hypocreomycetidae</taxon>
        <taxon>Hypocreales</taxon>
        <taxon>Ophiocordycipitaceae</taxon>
        <taxon>Purpureocillium</taxon>
    </lineage>
</organism>
<name>A0ABR0C465_PURLI</name>
<protein>
    <submittedName>
        <fullName evidence="2">Uncharacterized protein</fullName>
    </submittedName>
</protein>
<feature type="region of interest" description="Disordered" evidence="1">
    <location>
        <begin position="71"/>
        <end position="92"/>
    </location>
</feature>
<dbReference type="Proteomes" id="UP001287286">
    <property type="component" value="Unassembled WGS sequence"/>
</dbReference>
<evidence type="ECO:0000256" key="1">
    <source>
        <dbReference type="SAM" id="MobiDB-lite"/>
    </source>
</evidence>
<feature type="region of interest" description="Disordered" evidence="1">
    <location>
        <begin position="378"/>
        <end position="410"/>
    </location>
</feature>
<gene>
    <name evidence="2" type="ORF">Purlil1_4664</name>
</gene>
<feature type="region of interest" description="Disordered" evidence="1">
    <location>
        <begin position="220"/>
        <end position="252"/>
    </location>
</feature>
<feature type="region of interest" description="Disordered" evidence="1">
    <location>
        <begin position="446"/>
        <end position="469"/>
    </location>
</feature>
<feature type="region of interest" description="Disordered" evidence="1">
    <location>
        <begin position="1"/>
        <end position="57"/>
    </location>
</feature>
<evidence type="ECO:0000313" key="3">
    <source>
        <dbReference type="Proteomes" id="UP001287286"/>
    </source>
</evidence>
<reference evidence="2 3" key="1">
    <citation type="journal article" date="2024" name="Microbiol. Resour. Announc.">
        <title>Genome annotations for the ascomycete fungi Trichoderma harzianum, Trichoderma aggressivum, and Purpureocillium lilacinum.</title>
        <authorList>
            <person name="Beijen E.P.W."/>
            <person name="Ohm R.A."/>
        </authorList>
    </citation>
    <scope>NUCLEOTIDE SEQUENCE [LARGE SCALE GENOMIC DNA]</scope>
    <source>
        <strain evidence="2 3">CBS 150709</strain>
    </source>
</reference>
<feature type="region of interest" description="Disordered" evidence="1">
    <location>
        <begin position="1145"/>
        <end position="1182"/>
    </location>
</feature>
<feature type="compositionally biased region" description="Basic and acidic residues" evidence="1">
    <location>
        <begin position="388"/>
        <end position="397"/>
    </location>
</feature>